<geneLocation type="plasmid" evidence="2">
    <name>pf5.1a</name>
</geneLocation>
<accession>A0A1C7P8H7</accession>
<sequence>MQVRLRAAVQSIWLECGERPPTGTELDRAAASFAEALASGRRIARMTDKTLQPLCGRRSDLEDAKQSPQQK</sequence>
<keyword evidence="2" id="KW-1185">Reference proteome</keyword>
<evidence type="ECO:0000313" key="1">
    <source>
        <dbReference type="EMBL" id="OBZ97573.1"/>
    </source>
</evidence>
<dbReference type="AlphaFoldDB" id="A0A1C7P8H7"/>
<proteinExistence type="predicted"/>
<gene>
    <name evidence="1" type="ORF">ADU59_00760</name>
</gene>
<keyword evidence="1" id="KW-0614">Plasmid</keyword>
<dbReference type="Proteomes" id="UP000093111">
    <property type="component" value="Plasmid pF5.1a"/>
</dbReference>
<reference evidence="1 2" key="1">
    <citation type="journal article" date="2016" name="Syst. Appl. Microbiol.">
        <title>Pararhizobium polonicum sp. nov. isolated from tumors on stone fruit rootstocks.</title>
        <authorList>
            <person name="Pulawska J."/>
            <person name="Kuzmanovic N."/>
            <person name="Willems A."/>
            <person name="Pothier J.F."/>
        </authorList>
    </citation>
    <scope>NUCLEOTIDE SEQUENCE [LARGE SCALE GENOMIC DNA]</scope>
    <source>
        <strain evidence="1 2">F5.1</strain>
        <plasmid evidence="1">pF5.1a</plasmid>
    </source>
</reference>
<comment type="caution">
    <text evidence="1">The sequence shown here is derived from an EMBL/GenBank/DDBJ whole genome shotgun (WGS) entry which is preliminary data.</text>
</comment>
<dbReference type="EMBL" id="LGLV01000001">
    <property type="protein sequence ID" value="OBZ97573.1"/>
    <property type="molecule type" value="Genomic_DNA"/>
</dbReference>
<evidence type="ECO:0000313" key="2">
    <source>
        <dbReference type="Proteomes" id="UP000093111"/>
    </source>
</evidence>
<protein>
    <submittedName>
        <fullName evidence="1">Uncharacterized protein</fullName>
    </submittedName>
</protein>
<organism evidence="1 2">
    <name type="scientific">Pararhizobium polonicum</name>
    <dbReference type="NCBI Taxonomy" id="1612624"/>
    <lineage>
        <taxon>Bacteria</taxon>
        <taxon>Pseudomonadati</taxon>
        <taxon>Pseudomonadota</taxon>
        <taxon>Alphaproteobacteria</taxon>
        <taxon>Hyphomicrobiales</taxon>
        <taxon>Rhizobiaceae</taxon>
        <taxon>Rhizobium/Agrobacterium group</taxon>
        <taxon>Pararhizobium</taxon>
    </lineage>
</organism>
<name>A0A1C7P8H7_9HYPH</name>